<protein>
    <submittedName>
        <fullName evidence="1">Uncharacterized protein</fullName>
    </submittedName>
</protein>
<gene>
    <name evidence="1" type="ORF">O4J56_04500</name>
</gene>
<dbReference type="EMBL" id="JAQFWQ010000008">
    <property type="protein sequence ID" value="MDA2809889.1"/>
    <property type="molecule type" value="Genomic_DNA"/>
</dbReference>
<proteinExistence type="predicted"/>
<dbReference type="Proteomes" id="UP001527866">
    <property type="component" value="Unassembled WGS sequence"/>
</dbReference>
<sequence>MDPAKLSEYKRLQTYVEGLYDRSGEEPKLRLPLYPQQGSSLRADDDKIPGGRTASQMALSLIAGGAANAQALQRLIVSGVVDNWSLWSIARTALESSAQAVWLLRGNRDERVLRAARAWADDLDKRHKWESKSGWRVPEGGESGRQRRDKFLNDAAHKGMDPNKVGGRPKYTEALEEAAKRCGQDPDRVVAAWQLASGFAHGKQWPYLRGSDVTGTDRTREGTVHHVEFSEESFDPLASYIREFLECAVTTYEKRSASTRVGQDQ</sequence>
<reference evidence="1 2" key="1">
    <citation type="submission" date="2023-01" db="EMBL/GenBank/DDBJ databases">
        <title>Draft genome sequence of Nocardiopsis sp. RSe5-2 isolated from halophytes.</title>
        <authorList>
            <person name="Duangmal K."/>
            <person name="Chantavorakit T."/>
        </authorList>
    </citation>
    <scope>NUCLEOTIDE SEQUENCE [LARGE SCALE GENOMIC DNA]</scope>
    <source>
        <strain evidence="1 2">RSe5-2</strain>
    </source>
</reference>
<keyword evidence="2" id="KW-1185">Reference proteome</keyword>
<organism evidence="1 2">
    <name type="scientific">Nocardiopsis endophytica</name>
    <dbReference type="NCBI Taxonomy" id="3018445"/>
    <lineage>
        <taxon>Bacteria</taxon>
        <taxon>Bacillati</taxon>
        <taxon>Actinomycetota</taxon>
        <taxon>Actinomycetes</taxon>
        <taxon>Streptosporangiales</taxon>
        <taxon>Nocardiopsidaceae</taxon>
        <taxon>Nocardiopsis</taxon>
    </lineage>
</organism>
<evidence type="ECO:0000313" key="1">
    <source>
        <dbReference type="EMBL" id="MDA2809889.1"/>
    </source>
</evidence>
<evidence type="ECO:0000313" key="2">
    <source>
        <dbReference type="Proteomes" id="UP001527866"/>
    </source>
</evidence>
<comment type="caution">
    <text evidence="1">The sequence shown here is derived from an EMBL/GenBank/DDBJ whole genome shotgun (WGS) entry which is preliminary data.</text>
</comment>
<name>A0ABT4TYW6_9ACTN</name>
<dbReference type="RefSeq" id="WP_270683793.1">
    <property type="nucleotide sequence ID" value="NZ_JAQFWQ010000008.1"/>
</dbReference>
<accession>A0ABT4TYW6</accession>